<proteinExistence type="predicted"/>
<dbReference type="OrthoDB" id="3688910at2"/>
<gene>
    <name evidence="1" type="ORF">FOJ82_13420</name>
</gene>
<dbReference type="EMBL" id="VKKG01000006">
    <property type="protein sequence ID" value="TRY16867.1"/>
    <property type="molecule type" value="Genomic_DNA"/>
</dbReference>
<organism evidence="1 2">
    <name type="scientific">Tessaracoccus rhinocerotis</name>
    <dbReference type="NCBI Taxonomy" id="1689449"/>
    <lineage>
        <taxon>Bacteria</taxon>
        <taxon>Bacillati</taxon>
        <taxon>Actinomycetota</taxon>
        <taxon>Actinomycetes</taxon>
        <taxon>Propionibacteriales</taxon>
        <taxon>Propionibacteriaceae</taxon>
        <taxon>Tessaracoccus</taxon>
    </lineage>
</organism>
<dbReference type="RefSeq" id="WP_143939010.1">
    <property type="nucleotide sequence ID" value="NZ_VKKG01000006.1"/>
</dbReference>
<protein>
    <submittedName>
        <fullName evidence="1">Uncharacterized protein</fullName>
    </submittedName>
</protein>
<dbReference type="AlphaFoldDB" id="A0A553JWL1"/>
<name>A0A553JWL1_9ACTN</name>
<dbReference type="Proteomes" id="UP000317638">
    <property type="component" value="Unassembled WGS sequence"/>
</dbReference>
<keyword evidence="2" id="KW-1185">Reference proteome</keyword>
<evidence type="ECO:0000313" key="1">
    <source>
        <dbReference type="EMBL" id="TRY16867.1"/>
    </source>
</evidence>
<reference evidence="1 2" key="1">
    <citation type="submission" date="2019-07" db="EMBL/GenBank/DDBJ databases">
        <authorList>
            <person name="Zhou L.-Y."/>
        </authorList>
    </citation>
    <scope>NUCLEOTIDE SEQUENCE [LARGE SCALE GENOMIC DNA]</scope>
    <source>
        <strain evidence="1 2">YIM 101269</strain>
    </source>
</reference>
<accession>A0A553JWL1</accession>
<evidence type="ECO:0000313" key="2">
    <source>
        <dbReference type="Proteomes" id="UP000317638"/>
    </source>
</evidence>
<sequence>MASTAVPTVSGKCLSSIRARWLISGFLALSMVLTAGCHEETGPQRADFGLASMDDGLARLFADGSVTPVEVEGKGVDGASEVAWRADGSAVILAEGRLIAVERTGAWAGANCVACLGLVTTSDGVVTSQPVMSGFELVMFGDELTEVSRVPARLSSRRVPIQGITDAAEPEVIGVDPWGRIVVNYLSRDASYRGGPSTLALHGTDGSILNEVQLKGVPIELLQDPSGYRLAVASHSSGGVCLFEAGLSVVEFRSDKMLVQPVKQLPDPNQFSTSVSQLSMDETDLVAWVQLQPITGAGGCSPDEISVTGLRIVPGPTTVLEADPDPGPVPIGSLGRNCEAKVLRDPISGTFWLDGKPLPASGIRLPREGGCDG</sequence>
<comment type="caution">
    <text evidence="1">The sequence shown here is derived from an EMBL/GenBank/DDBJ whole genome shotgun (WGS) entry which is preliminary data.</text>
</comment>